<feature type="chain" id="PRO_5042145594" evidence="1">
    <location>
        <begin position="21"/>
        <end position="89"/>
    </location>
</feature>
<protein>
    <submittedName>
        <fullName evidence="3">Uncharacterized protein</fullName>
    </submittedName>
</protein>
<name>A0AAF5Q2C8_WUCBA</name>
<dbReference type="Proteomes" id="UP000093561">
    <property type="component" value="Unassembled WGS sequence"/>
</dbReference>
<dbReference type="AlphaFoldDB" id="A0AAF5Q2C8"/>
<reference evidence="2" key="2">
    <citation type="journal article" date="2016" name="Mol. Ecol.">
        <title>Population genomics of the filarial nematode parasite Wuchereria bancrofti from mosquitoes.</title>
        <authorList>
            <person name="Small S.T."/>
            <person name="Reimer L.J."/>
            <person name="Tisch D.J."/>
            <person name="King C.L."/>
            <person name="Christensen B.M."/>
            <person name="Siba P.M."/>
            <person name="Kazura J.W."/>
            <person name="Serre D."/>
            <person name="Zimmerman P.A."/>
        </authorList>
    </citation>
    <scope>NUCLEOTIDE SEQUENCE</scope>
    <source>
        <strain evidence="2">pt0022</strain>
    </source>
</reference>
<evidence type="ECO:0000256" key="1">
    <source>
        <dbReference type="SAM" id="SignalP"/>
    </source>
</evidence>
<organism evidence="2 3">
    <name type="scientific">Wuchereria bancrofti</name>
    <dbReference type="NCBI Taxonomy" id="6293"/>
    <lineage>
        <taxon>Eukaryota</taxon>
        <taxon>Metazoa</taxon>
        <taxon>Ecdysozoa</taxon>
        <taxon>Nematoda</taxon>
        <taxon>Chromadorea</taxon>
        <taxon>Rhabditida</taxon>
        <taxon>Spirurina</taxon>
        <taxon>Spiruromorpha</taxon>
        <taxon>Filarioidea</taxon>
        <taxon>Onchocercidae</taxon>
        <taxon>Wuchereria</taxon>
    </lineage>
</organism>
<sequence>MMMHRQVFIIFVSILTVTNCQICCFNCYCPYPGGTGSGVGDGSLFIYLIYPSYGSFPGSGGLGASYGPAVNGLCPVGVNIGGQCYAVGG</sequence>
<feature type="signal peptide" evidence="1">
    <location>
        <begin position="1"/>
        <end position="20"/>
    </location>
</feature>
<proteinExistence type="predicted"/>
<accession>A0AAF5Q2C8</accession>
<reference evidence="3" key="3">
    <citation type="submission" date="2024-02" db="UniProtKB">
        <authorList>
            <consortium name="WormBaseParasite"/>
        </authorList>
    </citation>
    <scope>IDENTIFICATION</scope>
    <source>
        <strain evidence="3">pt0022</strain>
    </source>
</reference>
<evidence type="ECO:0000313" key="3">
    <source>
        <dbReference type="WBParaSite" id="mrna-Wban_08812"/>
    </source>
</evidence>
<dbReference type="WBParaSite" id="mrna-Wban_08812">
    <property type="protein sequence ID" value="mrna-Wban_08812"/>
    <property type="gene ID" value="Wban_08812"/>
</dbReference>
<reference evidence="2" key="1">
    <citation type="submission" date="2015-03" db="EMBL/GenBank/DDBJ databases">
        <title>Wuchereria bancrofti Genome Sequencing Papua New Guinea Strain.</title>
        <authorList>
            <person name="Small S.T."/>
            <person name="Serre D."/>
            <person name="Zimmerman P.A."/>
        </authorList>
    </citation>
    <scope>NUCLEOTIDE SEQUENCE [LARGE SCALE GENOMIC DNA]</scope>
    <source>
        <strain evidence="2">pt0022</strain>
    </source>
</reference>
<evidence type="ECO:0000313" key="2">
    <source>
        <dbReference type="Proteomes" id="UP000093561"/>
    </source>
</evidence>
<keyword evidence="1" id="KW-0732">Signal</keyword>